<gene>
    <name evidence="4" type="primary">LOC106806138</name>
</gene>
<evidence type="ECO:0000256" key="1">
    <source>
        <dbReference type="ARBA" id="ARBA00008999"/>
    </source>
</evidence>
<proteinExistence type="inferred from homology"/>
<dbReference type="GeneID" id="106806138"/>
<dbReference type="Pfam" id="PF01509">
    <property type="entry name" value="TruB_N"/>
    <property type="match status" value="1"/>
</dbReference>
<comment type="similarity">
    <text evidence="1">Belongs to the pseudouridine synthase TruB family.</text>
</comment>
<feature type="domain" description="Pseudouridine synthase II N-terminal" evidence="2">
    <location>
        <begin position="113"/>
        <end position="243"/>
    </location>
</feature>
<dbReference type="InterPro" id="IPR039048">
    <property type="entry name" value="Trub2"/>
</dbReference>
<dbReference type="Gene3D" id="3.30.2350.10">
    <property type="entry name" value="Pseudouridine synthase"/>
    <property type="match status" value="1"/>
</dbReference>
<dbReference type="InterPro" id="IPR002501">
    <property type="entry name" value="PsdUridine_synth_N"/>
</dbReference>
<dbReference type="InterPro" id="IPR020103">
    <property type="entry name" value="PsdUridine_synth_cat_dom_sf"/>
</dbReference>
<dbReference type="RefSeq" id="XP_014663483.1">
    <property type="nucleotide sequence ID" value="XM_014807997.1"/>
</dbReference>
<evidence type="ECO:0000313" key="4">
    <source>
        <dbReference type="RefSeq" id="XP_014663483.1"/>
    </source>
</evidence>
<protein>
    <submittedName>
        <fullName evidence="4">Probable tRNA pseudouridine synthase 2</fullName>
    </submittedName>
</protein>
<dbReference type="SUPFAM" id="SSF55120">
    <property type="entry name" value="Pseudouridine synthase"/>
    <property type="match status" value="1"/>
</dbReference>
<keyword evidence="3" id="KW-1185">Reference proteome</keyword>
<dbReference type="Proteomes" id="UP000695022">
    <property type="component" value="Unplaced"/>
</dbReference>
<reference evidence="4" key="1">
    <citation type="submission" date="2025-08" db="UniProtKB">
        <authorList>
            <consortium name="RefSeq"/>
        </authorList>
    </citation>
    <scope>IDENTIFICATION</scope>
</reference>
<sequence length="331" mass="37182">MSIPIMTSKLMTTLRTNYAPDAFRLLNGVFCIYKPAGIKLSRVREMVVGNLVRDLNLMEPRPARDLVKIIPDPADSNELIVTTVPDLADNPQVVGPRYQAEDFRIRFVDGMHKQACGVCVLGIGNGCRLTDAIYQARHVKVYELAAQFGSATDDFTNLGRVVEKTTYRHITDSKLDRVLGAIMSSHVKASFDYAGVNIQSQEAYELATRGLIRPMDRSSTLIYGMKCTKFAPPYFNIEVQCINENFSYLAKLVHEIGLELKSSAMTLQARRTRLGHFHLEHALLRKHWNVQDIVQNIYSVLPLVKNDKNVKSADRAQRTLKVNHTSDAATS</sequence>
<name>A0ABM1DU62_PRICU</name>
<evidence type="ECO:0000313" key="3">
    <source>
        <dbReference type="Proteomes" id="UP000695022"/>
    </source>
</evidence>
<dbReference type="PANTHER" id="PTHR13195">
    <property type="entry name" value="PSEUDOURIDINE SYNTHASE-RELATED"/>
    <property type="match status" value="1"/>
</dbReference>
<accession>A0ABM1DU62</accession>
<evidence type="ECO:0000259" key="2">
    <source>
        <dbReference type="Pfam" id="PF01509"/>
    </source>
</evidence>
<dbReference type="PANTHER" id="PTHR13195:SF0">
    <property type="entry name" value="PSEUDOURIDYLATE SYNTHASE TRUB2, MITOCHONDRIAL"/>
    <property type="match status" value="1"/>
</dbReference>
<organism evidence="3 4">
    <name type="scientific">Priapulus caudatus</name>
    <name type="common">Priapulid worm</name>
    <dbReference type="NCBI Taxonomy" id="37621"/>
    <lineage>
        <taxon>Eukaryota</taxon>
        <taxon>Metazoa</taxon>
        <taxon>Ecdysozoa</taxon>
        <taxon>Scalidophora</taxon>
        <taxon>Priapulida</taxon>
        <taxon>Priapulimorpha</taxon>
        <taxon>Priapulimorphida</taxon>
        <taxon>Priapulidae</taxon>
        <taxon>Priapulus</taxon>
    </lineage>
</organism>